<reference evidence="2" key="1">
    <citation type="journal article" date="2014" name="Front. Microbiol.">
        <title>High frequency of phylogenetically diverse reductive dehalogenase-homologous genes in deep subseafloor sedimentary metagenomes.</title>
        <authorList>
            <person name="Kawai M."/>
            <person name="Futagami T."/>
            <person name="Toyoda A."/>
            <person name="Takaki Y."/>
            <person name="Nishi S."/>
            <person name="Hori S."/>
            <person name="Arai W."/>
            <person name="Tsubouchi T."/>
            <person name="Morono Y."/>
            <person name="Uchiyama I."/>
            <person name="Ito T."/>
            <person name="Fujiyama A."/>
            <person name="Inagaki F."/>
            <person name="Takami H."/>
        </authorList>
    </citation>
    <scope>NUCLEOTIDE SEQUENCE</scope>
    <source>
        <strain evidence="2">Expedition CK06-06</strain>
    </source>
</reference>
<feature type="non-terminal residue" evidence="2">
    <location>
        <position position="1"/>
    </location>
</feature>
<dbReference type="GO" id="GO:0016787">
    <property type="term" value="F:hydrolase activity"/>
    <property type="evidence" value="ECO:0007669"/>
    <property type="project" value="InterPro"/>
</dbReference>
<feature type="non-terminal residue" evidence="2">
    <location>
        <position position="277"/>
    </location>
</feature>
<dbReference type="InterPro" id="IPR006179">
    <property type="entry name" value="5_nucleotidase/apyrase"/>
</dbReference>
<organism evidence="2">
    <name type="scientific">marine sediment metagenome</name>
    <dbReference type="NCBI Taxonomy" id="412755"/>
    <lineage>
        <taxon>unclassified sequences</taxon>
        <taxon>metagenomes</taxon>
        <taxon>ecological metagenomes</taxon>
    </lineage>
</organism>
<dbReference type="GO" id="GO:0009166">
    <property type="term" value="P:nucleotide catabolic process"/>
    <property type="evidence" value="ECO:0007669"/>
    <property type="project" value="InterPro"/>
</dbReference>
<dbReference type="SUPFAM" id="SSF56300">
    <property type="entry name" value="Metallo-dependent phosphatases"/>
    <property type="match status" value="1"/>
</dbReference>
<dbReference type="InterPro" id="IPR029052">
    <property type="entry name" value="Metallo-depent_PP-like"/>
</dbReference>
<dbReference type="EMBL" id="BARU01023712">
    <property type="protein sequence ID" value="GAH56329.1"/>
    <property type="molecule type" value="Genomic_DNA"/>
</dbReference>
<protein>
    <recommendedName>
        <fullName evidence="1">5'-Nucleotidase C-terminal domain-containing protein</fullName>
    </recommendedName>
</protein>
<dbReference type="Gene3D" id="3.60.21.10">
    <property type="match status" value="1"/>
</dbReference>
<dbReference type="InterPro" id="IPR036907">
    <property type="entry name" value="5'-Nucleotdase_C_sf"/>
</dbReference>
<dbReference type="InterPro" id="IPR008334">
    <property type="entry name" value="5'-Nucleotdase_C"/>
</dbReference>
<evidence type="ECO:0000259" key="1">
    <source>
        <dbReference type="Pfam" id="PF02872"/>
    </source>
</evidence>
<dbReference type="PRINTS" id="PR01607">
    <property type="entry name" value="APYRASEFAMLY"/>
</dbReference>
<dbReference type="GO" id="GO:0030288">
    <property type="term" value="C:outer membrane-bounded periplasmic space"/>
    <property type="evidence" value="ECO:0007669"/>
    <property type="project" value="TreeGrafter"/>
</dbReference>
<name>X1HR63_9ZZZZ</name>
<comment type="caution">
    <text evidence="2">The sequence shown here is derived from an EMBL/GenBank/DDBJ whole genome shotgun (WGS) entry which is preliminary data.</text>
</comment>
<dbReference type="PANTHER" id="PTHR11575">
    <property type="entry name" value="5'-NUCLEOTIDASE-RELATED"/>
    <property type="match status" value="1"/>
</dbReference>
<proteinExistence type="predicted"/>
<evidence type="ECO:0000313" key="2">
    <source>
        <dbReference type="EMBL" id="GAH56329.1"/>
    </source>
</evidence>
<sequence length="277" mass="31356">FSNIEIDYPSACLSEIIDTLKTEKGCDLVVVLSNLGEEEDRKLAESIQDIDIIIGSSARALSPSRVYQSIPQDIDKGVSIFYCTPLATSVGKITLEVEKDNSLVKMSNIKFKSFYLDKESCPPDLVEKEIPKLKEFVEKDIIERYKSREEVIIGEVKEGETIKVTDLVLLLMQKKTDAEFALCDRGLFGWFLKDIMLQGKIKEYDIDEGIPYSDDLTLLKMTGSDILDLIDYHEEQIGTTKELVFSSGFDPENQEINGRDIDDYEEYIVAVNNYLAS</sequence>
<accession>X1HR63</accession>
<gene>
    <name evidence="2" type="ORF">S03H2_38454</name>
</gene>
<feature type="domain" description="5'-Nucleotidase C-terminal" evidence="1">
    <location>
        <begin position="164"/>
        <end position="277"/>
    </location>
</feature>
<dbReference type="AlphaFoldDB" id="X1HR63"/>
<dbReference type="SUPFAM" id="SSF55816">
    <property type="entry name" value="5'-nucleotidase (syn. UDP-sugar hydrolase), C-terminal domain"/>
    <property type="match status" value="1"/>
</dbReference>
<dbReference type="Gene3D" id="3.90.780.10">
    <property type="entry name" value="5'-Nucleotidase, C-terminal domain"/>
    <property type="match status" value="1"/>
</dbReference>
<dbReference type="PANTHER" id="PTHR11575:SF24">
    <property type="entry name" value="5'-NUCLEOTIDASE"/>
    <property type="match status" value="1"/>
</dbReference>
<dbReference type="Pfam" id="PF02872">
    <property type="entry name" value="5_nucleotid_C"/>
    <property type="match status" value="1"/>
</dbReference>